<feature type="domain" description="DUF218" evidence="2">
    <location>
        <begin position="262"/>
        <end position="385"/>
    </location>
</feature>
<dbReference type="Proteomes" id="UP000321926">
    <property type="component" value="Unassembled WGS sequence"/>
</dbReference>
<dbReference type="Gene3D" id="3.40.50.620">
    <property type="entry name" value="HUPs"/>
    <property type="match status" value="1"/>
</dbReference>
<feature type="chain" id="PRO_5022860752" evidence="1">
    <location>
        <begin position="22"/>
        <end position="424"/>
    </location>
</feature>
<feature type="signal peptide" evidence="1">
    <location>
        <begin position="1"/>
        <end position="21"/>
    </location>
</feature>
<evidence type="ECO:0000256" key="1">
    <source>
        <dbReference type="SAM" id="SignalP"/>
    </source>
</evidence>
<dbReference type="GO" id="GO:0005886">
    <property type="term" value="C:plasma membrane"/>
    <property type="evidence" value="ECO:0007669"/>
    <property type="project" value="TreeGrafter"/>
</dbReference>
<comment type="caution">
    <text evidence="3">The sequence shown here is derived from an EMBL/GenBank/DDBJ whole genome shotgun (WGS) entry which is preliminary data.</text>
</comment>
<proteinExistence type="predicted"/>
<protein>
    <submittedName>
        <fullName evidence="3">YdcF family protein</fullName>
    </submittedName>
</protein>
<evidence type="ECO:0000259" key="2">
    <source>
        <dbReference type="Pfam" id="PF02698"/>
    </source>
</evidence>
<dbReference type="InterPro" id="IPR003848">
    <property type="entry name" value="DUF218"/>
</dbReference>
<dbReference type="RefSeq" id="WP_147920593.1">
    <property type="nucleotide sequence ID" value="NZ_VRTY01000011.1"/>
</dbReference>
<dbReference type="Pfam" id="PF02698">
    <property type="entry name" value="DUF218"/>
    <property type="match status" value="1"/>
</dbReference>
<dbReference type="PANTHER" id="PTHR30336:SF20">
    <property type="entry name" value="DUF218 DOMAIN-CONTAINING PROTEIN"/>
    <property type="match status" value="1"/>
</dbReference>
<dbReference type="AlphaFoldDB" id="A0A5C8KAX0"/>
<dbReference type="CDD" id="cd06259">
    <property type="entry name" value="YdcF-like"/>
    <property type="match status" value="1"/>
</dbReference>
<keyword evidence="1" id="KW-0732">Signal</keyword>
<reference evidence="3 4" key="1">
    <citation type="submission" date="2019-08" db="EMBL/GenBank/DDBJ databases">
        <authorList>
            <person name="Shi S."/>
        </authorList>
    </citation>
    <scope>NUCLEOTIDE SEQUENCE [LARGE SCALE GENOMIC DNA]</scope>
    <source>
        <strain evidence="3 4">GY10130</strain>
    </source>
</reference>
<dbReference type="InterPro" id="IPR014729">
    <property type="entry name" value="Rossmann-like_a/b/a_fold"/>
</dbReference>
<name>A0A5C8KAX0_9BACT</name>
<keyword evidence="4" id="KW-1185">Reference proteome</keyword>
<dbReference type="InterPro" id="IPR051599">
    <property type="entry name" value="Cell_Envelope_Assoc"/>
</dbReference>
<evidence type="ECO:0000313" key="3">
    <source>
        <dbReference type="EMBL" id="TXK50776.1"/>
    </source>
</evidence>
<dbReference type="PANTHER" id="PTHR30336">
    <property type="entry name" value="INNER MEMBRANE PROTEIN, PROBABLE PERMEASE"/>
    <property type="match status" value="1"/>
</dbReference>
<organism evidence="3 4">
    <name type="scientific">Pontibacter qinzhouensis</name>
    <dbReference type="NCBI Taxonomy" id="2603253"/>
    <lineage>
        <taxon>Bacteria</taxon>
        <taxon>Pseudomonadati</taxon>
        <taxon>Bacteroidota</taxon>
        <taxon>Cytophagia</taxon>
        <taxon>Cytophagales</taxon>
        <taxon>Hymenobacteraceae</taxon>
        <taxon>Pontibacter</taxon>
    </lineage>
</organism>
<sequence length="424" mass="47512">MYYSKRFFILLLTAFAGLAAATDTLAQSQTIASGQAATSGNFPKKLLLHKTFNFLEVIDESAVVRKEVKQNAVLRSLAQQYAGRAERALSSCQDATCYASALKWSDQEIASVTKELNSLYIKNKRFKKAVTKALQAESYHLKYKGEIDSTTIRKAWEDTALGLNHILDVYVGGTGARYPAIDSISFNTTDPEFLALLQQELQQNIHAQEALFYKLPLQAALGALELNGRDEAARYEPLQDGYNRKPYEASKRTVWNKYAYSMILVLGHGPEDPATALDEGGAHYCEVAAKMYKEGVAPFIVVSGGNVHPYKTPFNEAEEMKKYLVTNLGVPDEAVFIEPHARHTTTNLRNISRMIYSFNMPDQKPVLTLTNSDHSQHTLTISDRCMRELGYLPFRDMKKISDETNAFFPVPEALRVNPYEPLDP</sequence>
<gene>
    <name evidence="3" type="ORF">FVR03_04630</name>
</gene>
<dbReference type="OrthoDB" id="1092058at2"/>
<dbReference type="EMBL" id="VRTY01000011">
    <property type="protein sequence ID" value="TXK50776.1"/>
    <property type="molecule type" value="Genomic_DNA"/>
</dbReference>
<evidence type="ECO:0000313" key="4">
    <source>
        <dbReference type="Proteomes" id="UP000321926"/>
    </source>
</evidence>
<accession>A0A5C8KAX0</accession>